<dbReference type="GO" id="GO:0003700">
    <property type="term" value="F:DNA-binding transcription factor activity"/>
    <property type="evidence" value="ECO:0007669"/>
    <property type="project" value="InterPro"/>
</dbReference>
<dbReference type="GO" id="GO:1900376">
    <property type="term" value="P:regulation of secondary metabolite biosynthetic process"/>
    <property type="evidence" value="ECO:0007669"/>
    <property type="project" value="TreeGrafter"/>
</dbReference>
<keyword evidence="5" id="KW-0678">Repressor</keyword>
<evidence type="ECO:0000313" key="14">
    <source>
        <dbReference type="EMBL" id="TFU23516.1"/>
    </source>
</evidence>
<evidence type="ECO:0000256" key="5">
    <source>
        <dbReference type="ARBA" id="ARBA00022491"/>
    </source>
</evidence>
<keyword evidence="6 11" id="KW-0479">Metal-binding</keyword>
<comment type="subunit">
    <text evidence="3">Homodimer.</text>
</comment>
<feature type="binding site" evidence="11">
    <location>
        <position position="135"/>
    </location>
    <ligand>
        <name>Zn(2+)</name>
        <dbReference type="ChEBI" id="CHEBI:29105"/>
    </ligand>
</feature>
<evidence type="ECO:0000256" key="13">
    <source>
        <dbReference type="SAM" id="MobiDB-lite"/>
    </source>
</evidence>
<feature type="binding site" evidence="12">
    <location>
        <position position="127"/>
    </location>
    <ligand>
        <name>Fe cation</name>
        <dbReference type="ChEBI" id="CHEBI:24875"/>
    </ligand>
</feature>
<dbReference type="OrthoDB" id="8659436at2"/>
<comment type="subcellular location">
    <subcellularLocation>
        <location evidence="1">Cytoplasm</location>
    </subcellularLocation>
</comment>
<organism evidence="14 15">
    <name type="scientific">Rothia nasimurium</name>
    <dbReference type="NCBI Taxonomy" id="85336"/>
    <lineage>
        <taxon>Bacteria</taxon>
        <taxon>Bacillati</taxon>
        <taxon>Actinomycetota</taxon>
        <taxon>Actinomycetes</taxon>
        <taxon>Micrococcales</taxon>
        <taxon>Micrococcaceae</taxon>
        <taxon>Rothia</taxon>
    </lineage>
</organism>
<comment type="similarity">
    <text evidence="2">Belongs to the Fur family.</text>
</comment>
<evidence type="ECO:0000256" key="12">
    <source>
        <dbReference type="PIRSR" id="PIRSR602481-2"/>
    </source>
</evidence>
<evidence type="ECO:0000313" key="15">
    <source>
        <dbReference type="Proteomes" id="UP000297951"/>
    </source>
</evidence>
<dbReference type="Gene3D" id="3.30.1490.190">
    <property type="match status" value="1"/>
</dbReference>
<comment type="cofactor">
    <cofactor evidence="11">
        <name>Zn(2+)</name>
        <dbReference type="ChEBI" id="CHEBI:29105"/>
    </cofactor>
    <text evidence="11">Binds 1 zinc ion per subunit.</text>
</comment>
<dbReference type="RefSeq" id="WP_135011512.1">
    <property type="nucleotide sequence ID" value="NZ_JADGLK010000007.1"/>
</dbReference>
<dbReference type="SUPFAM" id="SSF46785">
    <property type="entry name" value="Winged helix' DNA-binding domain"/>
    <property type="match status" value="1"/>
</dbReference>
<dbReference type="InterPro" id="IPR036388">
    <property type="entry name" value="WH-like_DNA-bd_sf"/>
</dbReference>
<keyword evidence="8" id="KW-0805">Transcription regulation</keyword>
<dbReference type="InterPro" id="IPR043135">
    <property type="entry name" value="Fur_C"/>
</dbReference>
<sequence length="144" mass="15909">MNTNSASSASKPTEIRNTKQRRAVTTTLETLEDFISAQDLHQLMLSRGDKVSLATTYRLLQSMVGTGEVEALKTEDGEAIYRRCDSEHHHHHLLCRICGAAREFEIPELEELALAIAAKNGYTEVKHVIEITGVCSSCSAHQQG</sequence>
<dbReference type="GO" id="GO:0005829">
    <property type="term" value="C:cytosol"/>
    <property type="evidence" value="ECO:0007669"/>
    <property type="project" value="TreeGrafter"/>
</dbReference>
<dbReference type="STRING" id="85336.A7979_07945"/>
<evidence type="ECO:0000256" key="10">
    <source>
        <dbReference type="ARBA" id="ARBA00023163"/>
    </source>
</evidence>
<dbReference type="Proteomes" id="UP000297951">
    <property type="component" value="Unassembled WGS sequence"/>
</dbReference>
<dbReference type="GO" id="GO:0000976">
    <property type="term" value="F:transcription cis-regulatory region binding"/>
    <property type="evidence" value="ECO:0007669"/>
    <property type="project" value="TreeGrafter"/>
</dbReference>
<keyword evidence="4" id="KW-0963">Cytoplasm</keyword>
<reference evidence="14 15" key="1">
    <citation type="submission" date="2019-03" db="EMBL/GenBank/DDBJ databases">
        <title>Diversity of the mouse oral microbiome.</title>
        <authorList>
            <person name="Joseph S."/>
            <person name="Aduse-Opoku J."/>
            <person name="Curtis M."/>
            <person name="Wade W."/>
            <person name="Hashim A."/>
        </authorList>
    </citation>
    <scope>NUCLEOTIDE SEQUENCE [LARGE SCALE GENOMIC DNA]</scope>
    <source>
        <strain evidence="15">irhom_31</strain>
    </source>
</reference>
<comment type="caution">
    <text evidence="14">The sequence shown here is derived from an EMBL/GenBank/DDBJ whole genome shotgun (WGS) entry which is preliminary data.</text>
</comment>
<dbReference type="AlphaFoldDB" id="A0A4Y9F672"/>
<keyword evidence="10" id="KW-0804">Transcription</keyword>
<dbReference type="Pfam" id="PF01475">
    <property type="entry name" value="FUR"/>
    <property type="match status" value="1"/>
</dbReference>
<feature type="binding site" evidence="12">
    <location>
        <position position="110"/>
    </location>
    <ligand>
        <name>Fe cation</name>
        <dbReference type="ChEBI" id="CHEBI:24875"/>
    </ligand>
</feature>
<feature type="binding site" evidence="11">
    <location>
        <position position="98"/>
    </location>
    <ligand>
        <name>Zn(2+)</name>
        <dbReference type="ChEBI" id="CHEBI:29105"/>
    </ligand>
</feature>
<evidence type="ECO:0000256" key="8">
    <source>
        <dbReference type="ARBA" id="ARBA00023015"/>
    </source>
</evidence>
<evidence type="ECO:0000256" key="11">
    <source>
        <dbReference type="PIRSR" id="PIRSR602481-1"/>
    </source>
</evidence>
<dbReference type="GO" id="GO:0008270">
    <property type="term" value="F:zinc ion binding"/>
    <property type="evidence" value="ECO:0007669"/>
    <property type="project" value="TreeGrafter"/>
</dbReference>
<dbReference type="Gene3D" id="1.10.10.10">
    <property type="entry name" value="Winged helix-like DNA-binding domain superfamily/Winged helix DNA-binding domain"/>
    <property type="match status" value="1"/>
</dbReference>
<protein>
    <submittedName>
        <fullName evidence="14">Transcriptional repressor</fullName>
    </submittedName>
</protein>
<evidence type="ECO:0000256" key="9">
    <source>
        <dbReference type="ARBA" id="ARBA00023125"/>
    </source>
</evidence>
<evidence type="ECO:0000256" key="6">
    <source>
        <dbReference type="ARBA" id="ARBA00022723"/>
    </source>
</evidence>
<dbReference type="GO" id="GO:0045892">
    <property type="term" value="P:negative regulation of DNA-templated transcription"/>
    <property type="evidence" value="ECO:0007669"/>
    <property type="project" value="TreeGrafter"/>
</dbReference>
<name>A0A4Y9F672_9MICC</name>
<proteinExistence type="inferred from homology"/>
<feature type="region of interest" description="Disordered" evidence="13">
    <location>
        <begin position="1"/>
        <end position="21"/>
    </location>
</feature>
<evidence type="ECO:0000256" key="4">
    <source>
        <dbReference type="ARBA" id="ARBA00022490"/>
    </source>
</evidence>
<evidence type="ECO:0000256" key="7">
    <source>
        <dbReference type="ARBA" id="ARBA00022833"/>
    </source>
</evidence>
<evidence type="ECO:0000256" key="3">
    <source>
        <dbReference type="ARBA" id="ARBA00011738"/>
    </source>
</evidence>
<evidence type="ECO:0000256" key="2">
    <source>
        <dbReference type="ARBA" id="ARBA00007957"/>
    </source>
</evidence>
<dbReference type="PANTHER" id="PTHR33202">
    <property type="entry name" value="ZINC UPTAKE REGULATION PROTEIN"/>
    <property type="match status" value="1"/>
</dbReference>
<gene>
    <name evidence="14" type="ORF">E4U03_03000</name>
</gene>
<dbReference type="InterPro" id="IPR002481">
    <property type="entry name" value="FUR"/>
</dbReference>
<accession>A0A4Y9F672</accession>
<keyword evidence="9" id="KW-0238">DNA-binding</keyword>
<feature type="compositionally biased region" description="Polar residues" evidence="13">
    <location>
        <begin position="1"/>
        <end position="11"/>
    </location>
</feature>
<dbReference type="InterPro" id="IPR036390">
    <property type="entry name" value="WH_DNA-bd_sf"/>
</dbReference>
<feature type="binding site" evidence="12">
    <location>
        <position position="89"/>
    </location>
    <ligand>
        <name>Fe cation</name>
        <dbReference type="ChEBI" id="CHEBI:24875"/>
    </ligand>
</feature>
<comment type="cofactor">
    <cofactor evidence="12">
        <name>Mn(2+)</name>
        <dbReference type="ChEBI" id="CHEBI:29035"/>
    </cofactor>
    <cofactor evidence="12">
        <name>Fe(2+)</name>
        <dbReference type="ChEBI" id="CHEBI:29033"/>
    </cofactor>
    <text evidence="12">Binds 1 Mn(2+) or Fe(2+) ion per subunit.</text>
</comment>
<keyword evidence="12" id="KW-0408">Iron</keyword>
<dbReference type="EMBL" id="SPQC01000007">
    <property type="protein sequence ID" value="TFU23516.1"/>
    <property type="molecule type" value="Genomic_DNA"/>
</dbReference>
<feature type="binding site" evidence="11">
    <location>
        <position position="95"/>
    </location>
    <ligand>
        <name>Zn(2+)</name>
        <dbReference type="ChEBI" id="CHEBI:29105"/>
    </ligand>
</feature>
<feature type="binding site" evidence="11">
    <location>
        <position position="138"/>
    </location>
    <ligand>
        <name>Zn(2+)</name>
        <dbReference type="ChEBI" id="CHEBI:29105"/>
    </ligand>
</feature>
<dbReference type="PANTHER" id="PTHR33202:SF2">
    <property type="entry name" value="FERRIC UPTAKE REGULATION PROTEIN"/>
    <property type="match status" value="1"/>
</dbReference>
<evidence type="ECO:0000256" key="1">
    <source>
        <dbReference type="ARBA" id="ARBA00004496"/>
    </source>
</evidence>
<keyword evidence="7 11" id="KW-0862">Zinc</keyword>
<dbReference type="CDD" id="cd07153">
    <property type="entry name" value="Fur_like"/>
    <property type="match status" value="1"/>
</dbReference>